<feature type="compositionally biased region" description="Basic and acidic residues" evidence="1">
    <location>
        <begin position="226"/>
        <end position="249"/>
    </location>
</feature>
<organism evidence="2 3">
    <name type="scientific">Verruconis gallopava</name>
    <dbReference type="NCBI Taxonomy" id="253628"/>
    <lineage>
        <taxon>Eukaryota</taxon>
        <taxon>Fungi</taxon>
        <taxon>Dikarya</taxon>
        <taxon>Ascomycota</taxon>
        <taxon>Pezizomycotina</taxon>
        <taxon>Dothideomycetes</taxon>
        <taxon>Pleosporomycetidae</taxon>
        <taxon>Venturiales</taxon>
        <taxon>Sympoventuriaceae</taxon>
        <taxon>Verruconis</taxon>
    </lineage>
</organism>
<feature type="region of interest" description="Disordered" evidence="1">
    <location>
        <begin position="226"/>
        <end position="255"/>
    </location>
</feature>
<keyword evidence="3" id="KW-1185">Reference proteome</keyword>
<feature type="region of interest" description="Disordered" evidence="1">
    <location>
        <begin position="582"/>
        <end position="609"/>
    </location>
</feature>
<evidence type="ECO:0000313" key="3">
    <source>
        <dbReference type="Proteomes" id="UP000053259"/>
    </source>
</evidence>
<dbReference type="VEuPathDB" id="FungiDB:PV09_00765"/>
<dbReference type="Proteomes" id="UP000053259">
    <property type="component" value="Unassembled WGS sequence"/>
</dbReference>
<protein>
    <submittedName>
        <fullName evidence="2">Uncharacterized protein</fullName>
    </submittedName>
</protein>
<reference evidence="2 3" key="1">
    <citation type="submission" date="2015-01" db="EMBL/GenBank/DDBJ databases">
        <title>The Genome Sequence of Ochroconis gallopava CBS43764.</title>
        <authorList>
            <consortium name="The Broad Institute Genomics Platform"/>
            <person name="Cuomo C."/>
            <person name="de Hoog S."/>
            <person name="Gorbushina A."/>
            <person name="Stielow B."/>
            <person name="Teixiera M."/>
            <person name="Abouelleil A."/>
            <person name="Chapman S.B."/>
            <person name="Priest M."/>
            <person name="Young S.K."/>
            <person name="Wortman J."/>
            <person name="Nusbaum C."/>
            <person name="Birren B."/>
        </authorList>
    </citation>
    <scope>NUCLEOTIDE SEQUENCE [LARGE SCALE GENOMIC DNA]</scope>
    <source>
        <strain evidence="2 3">CBS 43764</strain>
    </source>
</reference>
<feature type="region of interest" description="Disordered" evidence="1">
    <location>
        <begin position="350"/>
        <end position="414"/>
    </location>
</feature>
<dbReference type="RefSeq" id="XP_016218705.1">
    <property type="nucleotide sequence ID" value="XM_016353552.1"/>
</dbReference>
<gene>
    <name evidence="2" type="ORF">PV09_00765</name>
</gene>
<name>A0A0D1Y187_9PEZI</name>
<dbReference type="HOGENOM" id="CLU_448490_0_0_1"/>
<feature type="compositionally biased region" description="Polar residues" evidence="1">
    <location>
        <begin position="583"/>
        <end position="594"/>
    </location>
</feature>
<dbReference type="InParanoid" id="A0A0D1Y187"/>
<feature type="compositionally biased region" description="Basic and acidic residues" evidence="1">
    <location>
        <begin position="350"/>
        <end position="365"/>
    </location>
</feature>
<dbReference type="EMBL" id="KN847530">
    <property type="protein sequence ID" value="KIW08836.1"/>
    <property type="molecule type" value="Genomic_DNA"/>
</dbReference>
<proteinExistence type="predicted"/>
<feature type="compositionally biased region" description="Basic and acidic residues" evidence="1">
    <location>
        <begin position="399"/>
        <end position="412"/>
    </location>
</feature>
<accession>A0A0D1Y187</accession>
<dbReference type="GeneID" id="27308738"/>
<evidence type="ECO:0000313" key="2">
    <source>
        <dbReference type="EMBL" id="KIW08836.1"/>
    </source>
</evidence>
<evidence type="ECO:0000256" key="1">
    <source>
        <dbReference type="SAM" id="MobiDB-lite"/>
    </source>
</evidence>
<dbReference type="AlphaFoldDB" id="A0A0D1Y187"/>
<sequence length="609" mass="68634">MSYIHAYHLAKEVNVAHTEPSDWTVNYMRSGQNYKKFLGNEWRQEPFLAAVDREFIEEKIAEQTSDDEEDDHGYIITKKQLEAALQPLSSTKGNMDLEEATEGFFMSSRQEIDIETRETDPVTSFVPEKSVQQRVLGKIQPRAIKLEHHVTISNVSSPTFLASSTEDANYVKQSEISSGTKIRIFLPGGNIKKRSRVIEDDDAEIPVQVKLKYQRDKTAGKVDIERRAVPEQKIKRGTEDEANDKETHGTGDSSFDASTWYSAKTGFLDTNAINLNDRKVSNESMRELKSKTSRGTMPTLIGSLPSRALVRIGINKTKLARVTSQPGRSAAVSPLPDLVWGGIVDAKAQEHDKNEDEIHIGDSSKRQRLKPPRAYTGKSRREITGRLASDPVALKYKRPKNDSTDPEDKPWEVIHNPKPMVRKSAQRRNLDVTDPSVQASMLTLKFRHKQDAGTILTYTYESPRDWGSQQEVTGLIKKIGQDRRRESGSTTRPRPGYQTDEIEWLARRFEERPEIRGRDGMSVARFKMLAADYNDVFRSRQAQIASKHKDVEVGPRSWHGIMSVCDRNRRILAARGLLVDTAQEGQQALSSGDSSEVIGDNGSSDQVEP</sequence>